<keyword evidence="4" id="KW-1185">Reference proteome</keyword>
<gene>
    <name evidence="1" type="ORF">GCM10017781_46570</name>
    <name evidence="2" type="ORF">HNQ07_004740</name>
</gene>
<dbReference type="EMBL" id="JACHFK010000024">
    <property type="protein sequence ID" value="MBB5379225.1"/>
    <property type="molecule type" value="Genomic_DNA"/>
</dbReference>
<name>A0A7W8KJB6_9DEIO</name>
<dbReference type="EMBL" id="BNAJ01000024">
    <property type="protein sequence ID" value="GHF65549.1"/>
    <property type="molecule type" value="Genomic_DNA"/>
</dbReference>
<evidence type="ECO:0000313" key="2">
    <source>
        <dbReference type="EMBL" id="MBB5379225.1"/>
    </source>
</evidence>
<dbReference type="GO" id="GO:0016020">
    <property type="term" value="C:membrane"/>
    <property type="evidence" value="ECO:0007669"/>
    <property type="project" value="InterPro"/>
</dbReference>
<dbReference type="Proteomes" id="UP000619376">
    <property type="component" value="Unassembled WGS sequence"/>
</dbReference>
<protein>
    <recommendedName>
        <fullName evidence="5">Mercury resistance protein</fullName>
    </recommendedName>
</protein>
<accession>A0A7W8KJB6</accession>
<proteinExistence type="predicted"/>
<evidence type="ECO:0000313" key="4">
    <source>
        <dbReference type="Proteomes" id="UP000619376"/>
    </source>
</evidence>
<evidence type="ECO:0000313" key="1">
    <source>
        <dbReference type="EMBL" id="GHF65549.1"/>
    </source>
</evidence>
<dbReference type="GO" id="GO:0015097">
    <property type="term" value="F:mercury ion transmembrane transporter activity"/>
    <property type="evidence" value="ECO:0007669"/>
    <property type="project" value="InterPro"/>
</dbReference>
<evidence type="ECO:0008006" key="5">
    <source>
        <dbReference type="Google" id="ProtNLM"/>
    </source>
</evidence>
<sequence>MKTVHAPLLLGAVVLLCPCHLTVLSVLLAASVGGAVVAALLQQHLGVTDDLHVNNTVR</sequence>
<dbReference type="AlphaFoldDB" id="A0A7W8KJB6"/>
<reference evidence="1" key="4">
    <citation type="submission" date="2024-05" db="EMBL/GenBank/DDBJ databases">
        <authorList>
            <person name="Sun Q."/>
            <person name="Zhou Y."/>
        </authorList>
    </citation>
    <scope>NUCLEOTIDE SEQUENCE</scope>
    <source>
        <strain evidence="1">CGMCC 1.18437</strain>
    </source>
</reference>
<dbReference type="Pfam" id="PF05052">
    <property type="entry name" value="MerE"/>
    <property type="match status" value="1"/>
</dbReference>
<dbReference type="RefSeq" id="WP_184116362.1">
    <property type="nucleotide sequence ID" value="NZ_BNAJ01000024.1"/>
</dbReference>
<evidence type="ECO:0000313" key="3">
    <source>
        <dbReference type="Proteomes" id="UP000539473"/>
    </source>
</evidence>
<reference evidence="1" key="1">
    <citation type="journal article" date="2014" name="Int. J. Syst. Evol. Microbiol.">
        <title>Complete genome of a new Firmicutes species belonging to the dominant human colonic microbiota ('Ruminococcus bicirculans') reveals two chromosomes and a selective capacity to utilize plant glucans.</title>
        <authorList>
            <consortium name="NISC Comparative Sequencing Program"/>
            <person name="Wegmann U."/>
            <person name="Louis P."/>
            <person name="Goesmann A."/>
            <person name="Henrissat B."/>
            <person name="Duncan S.H."/>
            <person name="Flint H.J."/>
        </authorList>
    </citation>
    <scope>NUCLEOTIDE SEQUENCE</scope>
    <source>
        <strain evidence="1">CGMCC 1.18437</strain>
    </source>
</reference>
<dbReference type="InterPro" id="IPR007746">
    <property type="entry name" value="MerE"/>
</dbReference>
<reference evidence="4" key="2">
    <citation type="journal article" date="2019" name="Int. J. Syst. Evol. Microbiol.">
        <title>The Global Catalogue of Microorganisms (GCM) 10K type strain sequencing project: providing services to taxonomists for standard genome sequencing and annotation.</title>
        <authorList>
            <consortium name="The Broad Institute Genomics Platform"/>
            <consortium name="The Broad Institute Genome Sequencing Center for Infectious Disease"/>
            <person name="Wu L."/>
            <person name="Ma J."/>
        </authorList>
    </citation>
    <scope>NUCLEOTIDE SEQUENCE [LARGE SCALE GENOMIC DNA]</scope>
    <source>
        <strain evidence="4">CGMCC 1.18437</strain>
    </source>
</reference>
<organism evidence="2 3">
    <name type="scientific">Deinococcus metalli</name>
    <dbReference type="NCBI Taxonomy" id="1141878"/>
    <lineage>
        <taxon>Bacteria</taxon>
        <taxon>Thermotogati</taxon>
        <taxon>Deinococcota</taxon>
        <taxon>Deinococci</taxon>
        <taxon>Deinococcales</taxon>
        <taxon>Deinococcaceae</taxon>
        <taxon>Deinococcus</taxon>
    </lineage>
</organism>
<dbReference type="Proteomes" id="UP000539473">
    <property type="component" value="Unassembled WGS sequence"/>
</dbReference>
<reference evidence="2 3" key="3">
    <citation type="submission" date="2020-08" db="EMBL/GenBank/DDBJ databases">
        <title>Genomic Encyclopedia of Type Strains, Phase IV (KMG-IV): sequencing the most valuable type-strain genomes for metagenomic binning, comparative biology and taxonomic classification.</title>
        <authorList>
            <person name="Goeker M."/>
        </authorList>
    </citation>
    <scope>NUCLEOTIDE SEQUENCE [LARGE SCALE GENOMIC DNA]</scope>
    <source>
        <strain evidence="2 3">DSM 27521</strain>
    </source>
</reference>
<comment type="caution">
    <text evidence="2">The sequence shown here is derived from an EMBL/GenBank/DDBJ whole genome shotgun (WGS) entry which is preliminary data.</text>
</comment>